<gene>
    <name evidence="2" type="ORF">GCM10008957_10120</name>
</gene>
<sequence>MNELWQGLLLPYLLMVALSFGLLALTRALAYWLWKRRGGRA</sequence>
<dbReference type="EMBL" id="BMQL01000003">
    <property type="protein sequence ID" value="GGQ99329.1"/>
    <property type="molecule type" value="Genomic_DNA"/>
</dbReference>
<keyword evidence="1" id="KW-0812">Transmembrane</keyword>
<organism evidence="2 3">
    <name type="scientific">Deinococcus ruber</name>
    <dbReference type="NCBI Taxonomy" id="1848197"/>
    <lineage>
        <taxon>Bacteria</taxon>
        <taxon>Thermotogati</taxon>
        <taxon>Deinococcota</taxon>
        <taxon>Deinococci</taxon>
        <taxon>Deinococcales</taxon>
        <taxon>Deinococcaceae</taxon>
        <taxon>Deinococcus</taxon>
    </lineage>
</organism>
<dbReference type="RefSeq" id="WP_268244313.1">
    <property type="nucleotide sequence ID" value="NZ_BMQL01000003.1"/>
</dbReference>
<name>A0A918BZ93_9DEIO</name>
<evidence type="ECO:0000256" key="1">
    <source>
        <dbReference type="SAM" id="Phobius"/>
    </source>
</evidence>
<reference evidence="2" key="2">
    <citation type="submission" date="2020-09" db="EMBL/GenBank/DDBJ databases">
        <authorList>
            <person name="Sun Q."/>
            <person name="Ohkuma M."/>
        </authorList>
    </citation>
    <scope>NUCLEOTIDE SEQUENCE</scope>
    <source>
        <strain evidence="2">JCM 31311</strain>
    </source>
</reference>
<dbReference type="AlphaFoldDB" id="A0A918BZ93"/>
<accession>A0A918BZ93</accession>
<dbReference type="Proteomes" id="UP000603865">
    <property type="component" value="Unassembled WGS sequence"/>
</dbReference>
<comment type="caution">
    <text evidence="2">The sequence shown here is derived from an EMBL/GenBank/DDBJ whole genome shotgun (WGS) entry which is preliminary data.</text>
</comment>
<keyword evidence="3" id="KW-1185">Reference proteome</keyword>
<feature type="transmembrane region" description="Helical" evidence="1">
    <location>
        <begin position="12"/>
        <end position="34"/>
    </location>
</feature>
<evidence type="ECO:0000313" key="2">
    <source>
        <dbReference type="EMBL" id="GGQ99329.1"/>
    </source>
</evidence>
<keyword evidence="1" id="KW-1133">Transmembrane helix</keyword>
<proteinExistence type="predicted"/>
<reference evidence="2" key="1">
    <citation type="journal article" date="2014" name="Int. J. Syst. Evol. Microbiol.">
        <title>Complete genome sequence of Corynebacterium casei LMG S-19264T (=DSM 44701T), isolated from a smear-ripened cheese.</title>
        <authorList>
            <consortium name="US DOE Joint Genome Institute (JGI-PGF)"/>
            <person name="Walter F."/>
            <person name="Albersmeier A."/>
            <person name="Kalinowski J."/>
            <person name="Ruckert C."/>
        </authorList>
    </citation>
    <scope>NUCLEOTIDE SEQUENCE</scope>
    <source>
        <strain evidence="2">JCM 31311</strain>
    </source>
</reference>
<keyword evidence="1" id="KW-0472">Membrane</keyword>
<protein>
    <submittedName>
        <fullName evidence="2">Uncharacterized protein</fullName>
    </submittedName>
</protein>
<evidence type="ECO:0000313" key="3">
    <source>
        <dbReference type="Proteomes" id="UP000603865"/>
    </source>
</evidence>